<keyword evidence="3" id="KW-1185">Reference proteome</keyword>
<evidence type="ECO:0000256" key="1">
    <source>
        <dbReference type="SAM" id="SignalP"/>
    </source>
</evidence>
<dbReference type="RefSeq" id="WP_201641032.1">
    <property type="nucleotide sequence ID" value="NZ_CAJHCP010000002.1"/>
</dbReference>
<evidence type="ECO:0000313" key="2">
    <source>
        <dbReference type="EMBL" id="CAD6516743.1"/>
    </source>
</evidence>
<evidence type="ECO:0000313" key="3">
    <source>
        <dbReference type="Proteomes" id="UP000598032"/>
    </source>
</evidence>
<comment type="caution">
    <text evidence="2">The sequence shown here is derived from an EMBL/GenBank/DDBJ whole genome shotgun (WGS) entry which is preliminary data.</text>
</comment>
<organism evidence="2 3">
    <name type="scientific">Paraburkholderia metrosideri</name>
    <dbReference type="NCBI Taxonomy" id="580937"/>
    <lineage>
        <taxon>Bacteria</taxon>
        <taxon>Pseudomonadati</taxon>
        <taxon>Pseudomonadota</taxon>
        <taxon>Betaproteobacteria</taxon>
        <taxon>Burkholderiales</taxon>
        <taxon>Burkholderiaceae</taxon>
        <taxon>Paraburkholderia</taxon>
    </lineage>
</organism>
<reference evidence="2 3" key="1">
    <citation type="submission" date="2020-10" db="EMBL/GenBank/DDBJ databases">
        <authorList>
            <person name="Peeters C."/>
        </authorList>
    </citation>
    <scope>NUCLEOTIDE SEQUENCE [LARGE SCALE GENOMIC DNA]</scope>
    <source>
        <strain evidence="2 3">LMG 28140</strain>
    </source>
</reference>
<dbReference type="EMBL" id="CAJHCP010000002">
    <property type="protein sequence ID" value="CAD6516743.1"/>
    <property type="molecule type" value="Genomic_DNA"/>
</dbReference>
<keyword evidence="1" id="KW-0732">Signal</keyword>
<protein>
    <recommendedName>
        <fullName evidence="4">Lipoprotein</fullName>
    </recommendedName>
</protein>
<name>A0ABN7HG15_9BURK</name>
<dbReference type="Proteomes" id="UP000598032">
    <property type="component" value="Unassembled WGS sequence"/>
</dbReference>
<accession>A0ABN7HG15</accession>
<sequence>MKKILPVLVVALSACAAQPPADVHPVGQSQHAPKAVAQCIAVNWANASGQTVYLQYMLANEMAFDVYVPGQQPPSGSAAIVRQSFSGAATSVSFRGPDNNATSAISPCL</sequence>
<proteinExistence type="predicted"/>
<gene>
    <name evidence="2" type="ORF">LMG28140_00832</name>
</gene>
<feature type="chain" id="PRO_5045280585" description="Lipoprotein" evidence="1">
    <location>
        <begin position="17"/>
        <end position="109"/>
    </location>
</feature>
<feature type="signal peptide" evidence="1">
    <location>
        <begin position="1"/>
        <end position="16"/>
    </location>
</feature>
<evidence type="ECO:0008006" key="4">
    <source>
        <dbReference type="Google" id="ProtNLM"/>
    </source>
</evidence>
<dbReference type="PROSITE" id="PS51257">
    <property type="entry name" value="PROKAR_LIPOPROTEIN"/>
    <property type="match status" value="1"/>
</dbReference>